<dbReference type="RefSeq" id="WP_207142938.1">
    <property type="nucleotide sequence ID" value="NZ_JAEKJZ010000006.1"/>
</dbReference>
<comment type="caution">
    <text evidence="1">The sequence shown here is derived from an EMBL/GenBank/DDBJ whole genome shotgun (WGS) entry which is preliminary data.</text>
</comment>
<name>A0A939J6A9_9HYPH</name>
<dbReference type="InterPro" id="IPR029045">
    <property type="entry name" value="ClpP/crotonase-like_dom_sf"/>
</dbReference>
<accession>A0A939J6A9</accession>
<evidence type="ECO:0000313" key="2">
    <source>
        <dbReference type="Proteomes" id="UP000664096"/>
    </source>
</evidence>
<protein>
    <recommendedName>
        <fullName evidence="3">Periplasmic protein-like protein</fullName>
    </recommendedName>
</protein>
<dbReference type="EMBL" id="JAEKJZ010000006">
    <property type="protein sequence ID" value="MBN9673080.1"/>
    <property type="molecule type" value="Genomic_DNA"/>
</dbReference>
<sequence>MFDRSGTPLGARVRIVAWFLAGLVFGGFAPEASAQDPFDSEMTFENVCAGNSAASCYIRAVGTISKDTPQAFQKYLDEDHSDGNKVLLHSPGGSLLAGLKLGELIRARGLETRVGVWKLDGNFGEVSTGGVCASACAYVFLGGTVRQVPEGNRLGFHQFYLSAPRAGEVSAAKLETALMQAQELSSVIVRYLLEMDIDARIFVLGSEARSDDMFYPDREQLLAFSLVTPRGFGEFFLEPYKDGLVAAAKRKGETRLYDVAKQLTAYCRDSMPYLLITADNVVPDSYVPDTMLFFATESGTIKASVGDKRIRRAGNQAYEILLSREAVELLGKSLKFRFSLFLAMADGGEIRGELELSDMDRRILEASYRFCIS</sequence>
<evidence type="ECO:0008006" key="3">
    <source>
        <dbReference type="Google" id="ProtNLM"/>
    </source>
</evidence>
<dbReference type="AlphaFoldDB" id="A0A939J6A9"/>
<gene>
    <name evidence="1" type="ORF">JF539_22175</name>
</gene>
<dbReference type="SUPFAM" id="SSF52096">
    <property type="entry name" value="ClpP/crotonase"/>
    <property type="match status" value="1"/>
</dbReference>
<dbReference type="Gene3D" id="3.90.226.10">
    <property type="entry name" value="2-enoyl-CoA Hydratase, Chain A, domain 1"/>
    <property type="match status" value="1"/>
</dbReference>
<proteinExistence type="predicted"/>
<evidence type="ECO:0000313" key="1">
    <source>
        <dbReference type="EMBL" id="MBN9673080.1"/>
    </source>
</evidence>
<organism evidence="1 2">
    <name type="scientific">Roseibium aggregatum</name>
    <dbReference type="NCBI Taxonomy" id="187304"/>
    <lineage>
        <taxon>Bacteria</taxon>
        <taxon>Pseudomonadati</taxon>
        <taxon>Pseudomonadota</taxon>
        <taxon>Alphaproteobacteria</taxon>
        <taxon>Hyphomicrobiales</taxon>
        <taxon>Stappiaceae</taxon>
        <taxon>Roseibium</taxon>
    </lineage>
</organism>
<reference evidence="1" key="1">
    <citation type="submission" date="2020-12" db="EMBL/GenBank/DDBJ databases">
        <title>Oil enriched cultivation method for isolating marine PHA-producing bacteria.</title>
        <authorList>
            <person name="Zheng W."/>
            <person name="Yu S."/>
            <person name="Huang Y."/>
        </authorList>
    </citation>
    <scope>NUCLEOTIDE SEQUENCE</scope>
    <source>
        <strain evidence="1">SY-2-12</strain>
    </source>
</reference>
<dbReference type="Proteomes" id="UP000664096">
    <property type="component" value="Unassembled WGS sequence"/>
</dbReference>